<keyword evidence="2 4" id="KW-0689">Ribosomal protein</keyword>
<evidence type="ECO:0000256" key="3">
    <source>
        <dbReference type="ARBA" id="ARBA00023274"/>
    </source>
</evidence>
<dbReference type="GO" id="GO:0003735">
    <property type="term" value="F:structural constituent of ribosome"/>
    <property type="evidence" value="ECO:0007669"/>
    <property type="project" value="InterPro"/>
</dbReference>
<keyword evidence="3 4" id="KW-0687">Ribonucleoprotein</keyword>
<dbReference type="CDD" id="cd00392">
    <property type="entry name" value="Ribosomal_L13"/>
    <property type="match status" value="1"/>
</dbReference>
<comment type="similarity">
    <text evidence="1 4">Belongs to the universal ribosomal protein uL13 family.</text>
</comment>
<name>A0A2M6Z3H2_9BACT</name>
<accession>A0A2M6Z3H2</accession>
<sequence length="117" mass="13284">MKRETRTIDATGKPLGRLACEITILLRGKQRSNFVPHLDGGDFVVVKNVDKIKLTGKKMEQKVYYKYSGYPGGLKKKSLAELFRIKPGLVLKKAVFGMLPKNKLRVKMIKCLQYAKN</sequence>
<dbReference type="InterPro" id="IPR005823">
    <property type="entry name" value="Ribosomal_uL13_bac-type"/>
</dbReference>
<dbReference type="PIRSF" id="PIRSF002181">
    <property type="entry name" value="Ribosomal_L13"/>
    <property type="match status" value="1"/>
</dbReference>
<dbReference type="PANTHER" id="PTHR11545">
    <property type="entry name" value="RIBOSOMAL PROTEIN L13"/>
    <property type="match status" value="1"/>
</dbReference>
<gene>
    <name evidence="4 5" type="primary">rplM</name>
    <name evidence="5" type="ORF">COS93_01280</name>
</gene>
<dbReference type="Gene3D" id="3.90.1180.10">
    <property type="entry name" value="Ribosomal protein L13"/>
    <property type="match status" value="1"/>
</dbReference>
<protein>
    <recommendedName>
        <fullName evidence="4">Large ribosomal subunit protein uL13</fullName>
    </recommendedName>
</protein>
<dbReference type="GO" id="GO:0003729">
    <property type="term" value="F:mRNA binding"/>
    <property type="evidence" value="ECO:0007669"/>
    <property type="project" value="TreeGrafter"/>
</dbReference>
<dbReference type="HAMAP" id="MF_01366">
    <property type="entry name" value="Ribosomal_uL13"/>
    <property type="match status" value="1"/>
</dbReference>
<evidence type="ECO:0000313" key="6">
    <source>
        <dbReference type="Proteomes" id="UP000228777"/>
    </source>
</evidence>
<dbReference type="GO" id="GO:0017148">
    <property type="term" value="P:negative regulation of translation"/>
    <property type="evidence" value="ECO:0007669"/>
    <property type="project" value="TreeGrafter"/>
</dbReference>
<dbReference type="GO" id="GO:0006412">
    <property type="term" value="P:translation"/>
    <property type="evidence" value="ECO:0007669"/>
    <property type="project" value="UniProtKB-UniRule"/>
</dbReference>
<dbReference type="Pfam" id="PF00572">
    <property type="entry name" value="Ribosomal_L13"/>
    <property type="match status" value="1"/>
</dbReference>
<evidence type="ECO:0000256" key="2">
    <source>
        <dbReference type="ARBA" id="ARBA00022980"/>
    </source>
</evidence>
<proteinExistence type="inferred from homology"/>
<dbReference type="SUPFAM" id="SSF52161">
    <property type="entry name" value="Ribosomal protein L13"/>
    <property type="match status" value="1"/>
</dbReference>
<dbReference type="AlphaFoldDB" id="A0A2M6Z3H2"/>
<dbReference type="NCBIfam" id="TIGR01066">
    <property type="entry name" value="rplM_bact"/>
    <property type="match status" value="1"/>
</dbReference>
<evidence type="ECO:0000313" key="5">
    <source>
        <dbReference type="EMBL" id="PIU46953.1"/>
    </source>
</evidence>
<organism evidence="5 6">
    <name type="scientific">bacterium (Candidatus Gribaldobacteria) CG07_land_8_20_14_0_80_33_18</name>
    <dbReference type="NCBI Taxonomy" id="2014272"/>
    <lineage>
        <taxon>Bacteria</taxon>
        <taxon>Candidatus Gribaldobacteria</taxon>
    </lineage>
</organism>
<comment type="subunit">
    <text evidence="4">Part of the 50S ribosomal subunit.</text>
</comment>
<dbReference type="EMBL" id="PEWP01000022">
    <property type="protein sequence ID" value="PIU46953.1"/>
    <property type="molecule type" value="Genomic_DNA"/>
</dbReference>
<comment type="function">
    <text evidence="4">This protein is one of the early assembly proteins of the 50S ribosomal subunit, although it is not seen to bind rRNA by itself. It is important during the early stages of 50S assembly.</text>
</comment>
<dbReference type="PANTHER" id="PTHR11545:SF2">
    <property type="entry name" value="LARGE RIBOSOMAL SUBUNIT PROTEIN UL13M"/>
    <property type="match status" value="1"/>
</dbReference>
<evidence type="ECO:0000256" key="1">
    <source>
        <dbReference type="ARBA" id="ARBA00006227"/>
    </source>
</evidence>
<reference evidence="6" key="1">
    <citation type="submission" date="2017-09" db="EMBL/GenBank/DDBJ databases">
        <title>Depth-based differentiation of microbial function through sediment-hosted aquifers and enrichment of novel symbionts in the deep terrestrial subsurface.</title>
        <authorList>
            <person name="Probst A.J."/>
            <person name="Ladd B."/>
            <person name="Jarett J.K."/>
            <person name="Geller-Mcgrath D.E."/>
            <person name="Sieber C.M.K."/>
            <person name="Emerson J.B."/>
            <person name="Anantharaman K."/>
            <person name="Thomas B.C."/>
            <person name="Malmstrom R."/>
            <person name="Stieglmeier M."/>
            <person name="Klingl A."/>
            <person name="Woyke T."/>
            <person name="Ryan C.M."/>
            <person name="Banfield J.F."/>
        </authorList>
    </citation>
    <scope>NUCLEOTIDE SEQUENCE [LARGE SCALE GENOMIC DNA]</scope>
</reference>
<comment type="caution">
    <text evidence="5">The sequence shown here is derived from an EMBL/GenBank/DDBJ whole genome shotgun (WGS) entry which is preliminary data.</text>
</comment>
<dbReference type="Proteomes" id="UP000228777">
    <property type="component" value="Unassembled WGS sequence"/>
</dbReference>
<dbReference type="InterPro" id="IPR036899">
    <property type="entry name" value="Ribosomal_uL13_sf"/>
</dbReference>
<dbReference type="InterPro" id="IPR005822">
    <property type="entry name" value="Ribosomal_uL13"/>
</dbReference>
<evidence type="ECO:0000256" key="4">
    <source>
        <dbReference type="HAMAP-Rule" id="MF_01366"/>
    </source>
</evidence>
<dbReference type="GO" id="GO:0022625">
    <property type="term" value="C:cytosolic large ribosomal subunit"/>
    <property type="evidence" value="ECO:0007669"/>
    <property type="project" value="TreeGrafter"/>
</dbReference>